<evidence type="ECO:0000313" key="14">
    <source>
        <dbReference type="EMBL" id="MCQ1539402.1"/>
    </source>
</evidence>
<dbReference type="Pfam" id="PF00141">
    <property type="entry name" value="peroxidase"/>
    <property type="match status" value="2"/>
</dbReference>
<name>A0ABD4TM73_9EURY</name>
<keyword evidence="5 10" id="KW-0408">Iron</keyword>
<dbReference type="InterPro" id="IPR000763">
    <property type="entry name" value="Catalase_peroxidase"/>
</dbReference>
<feature type="region of interest" description="Disordered" evidence="12">
    <location>
        <begin position="338"/>
        <end position="365"/>
    </location>
</feature>
<keyword evidence="15" id="KW-1185">Reference proteome</keyword>
<organism evidence="14 15">
    <name type="scientific">Methanocalculus taiwanensis</name>
    <dbReference type="NCBI Taxonomy" id="106207"/>
    <lineage>
        <taxon>Archaea</taxon>
        <taxon>Methanobacteriati</taxon>
        <taxon>Methanobacteriota</taxon>
        <taxon>Stenosarchaea group</taxon>
        <taxon>Methanomicrobia</taxon>
        <taxon>Methanomicrobiales</taxon>
        <taxon>Methanocalculaceae</taxon>
        <taxon>Methanocalculus</taxon>
    </lineage>
</organism>
<evidence type="ECO:0000256" key="2">
    <source>
        <dbReference type="ARBA" id="ARBA00022617"/>
    </source>
</evidence>
<reference evidence="14 15" key="1">
    <citation type="submission" date="2019-08" db="EMBL/GenBank/DDBJ databases">
        <authorList>
            <person name="Chen S.-C."/>
            <person name="Lai M.-C."/>
            <person name="You Y.-T."/>
        </authorList>
    </citation>
    <scope>NUCLEOTIDE SEQUENCE [LARGE SCALE GENOMIC DNA]</scope>
    <source>
        <strain evidence="14 15">P2F9704a</strain>
    </source>
</reference>
<dbReference type="Gene3D" id="1.10.420.10">
    <property type="entry name" value="Peroxidase, domain 2"/>
    <property type="match status" value="2"/>
</dbReference>
<dbReference type="AlphaFoldDB" id="A0ABD4TM73"/>
<feature type="domain" description="Plant heme peroxidase family profile" evidence="13">
    <location>
        <begin position="130"/>
        <end position="424"/>
    </location>
</feature>
<dbReference type="InterPro" id="IPR019793">
    <property type="entry name" value="Peroxidases_heam-ligand_BS"/>
</dbReference>
<dbReference type="InterPro" id="IPR010255">
    <property type="entry name" value="Haem_peroxidase_sf"/>
</dbReference>
<comment type="catalytic activity">
    <reaction evidence="7 10 11">
        <text>2 H2O2 = O2 + 2 H2O</text>
        <dbReference type="Rhea" id="RHEA:20309"/>
        <dbReference type="ChEBI" id="CHEBI:15377"/>
        <dbReference type="ChEBI" id="CHEBI:15379"/>
        <dbReference type="ChEBI" id="CHEBI:16240"/>
        <dbReference type="EC" id="1.11.1.21"/>
    </reaction>
</comment>
<comment type="PTM">
    <text evidence="10">Formation of the three residue Trp-Tyr-Met cross-link is important for the catalase, but not the peroxidase activity of the enzyme.</text>
</comment>
<dbReference type="GO" id="GO:0046872">
    <property type="term" value="F:metal ion binding"/>
    <property type="evidence" value="ECO:0007669"/>
    <property type="project" value="UniProtKB-KW"/>
</dbReference>
<proteinExistence type="inferred from homology"/>
<dbReference type="InterPro" id="IPR002016">
    <property type="entry name" value="Haem_peroxidase"/>
</dbReference>
<evidence type="ECO:0000256" key="12">
    <source>
        <dbReference type="SAM" id="MobiDB-lite"/>
    </source>
</evidence>
<dbReference type="HAMAP" id="MF_01961">
    <property type="entry name" value="Catal_peroxid"/>
    <property type="match status" value="1"/>
</dbReference>
<dbReference type="Proteomes" id="UP001524383">
    <property type="component" value="Unassembled WGS sequence"/>
</dbReference>
<dbReference type="SUPFAM" id="SSF48113">
    <property type="entry name" value="Heme-dependent peroxidases"/>
    <property type="match status" value="2"/>
</dbReference>
<comment type="subunit">
    <text evidence="10">Homodimer or homotetramer.</text>
</comment>
<accession>A0ABD4TM73</accession>
<comment type="catalytic activity">
    <reaction evidence="8 10 11">
        <text>H2O2 + AH2 = A + 2 H2O</text>
        <dbReference type="Rhea" id="RHEA:30275"/>
        <dbReference type="ChEBI" id="CHEBI:13193"/>
        <dbReference type="ChEBI" id="CHEBI:15377"/>
        <dbReference type="ChEBI" id="CHEBI:16240"/>
        <dbReference type="ChEBI" id="CHEBI:17499"/>
        <dbReference type="EC" id="1.11.1.21"/>
    </reaction>
</comment>
<dbReference type="InterPro" id="IPR019794">
    <property type="entry name" value="Peroxidases_AS"/>
</dbReference>
<dbReference type="PROSITE" id="PS50873">
    <property type="entry name" value="PEROXIDASE_4"/>
    <property type="match status" value="1"/>
</dbReference>
<comment type="function">
    <text evidence="10">Bifunctional enzyme with both catalase and broad-spectrum peroxidase activity.</text>
</comment>
<feature type="cross-link" description="Tryptophyl-tyrosyl-methioninium (Tyr-Met) (with Trp-96)" evidence="10">
    <location>
        <begin position="219"/>
        <end position="245"/>
    </location>
</feature>
<dbReference type="GO" id="GO:0042744">
    <property type="term" value="P:hydrogen peroxide catabolic process"/>
    <property type="evidence" value="ECO:0007669"/>
    <property type="project" value="UniProtKB-KW"/>
</dbReference>
<evidence type="ECO:0000256" key="3">
    <source>
        <dbReference type="ARBA" id="ARBA00022723"/>
    </source>
</evidence>
<feature type="region of interest" description="Disordered" evidence="12">
    <location>
        <begin position="1"/>
        <end position="20"/>
    </location>
</feature>
<evidence type="ECO:0000256" key="8">
    <source>
        <dbReference type="ARBA" id="ARBA00051651"/>
    </source>
</evidence>
<comment type="caution">
    <text evidence="10">Lacks conserved residue(s) required for the propagation of feature annotation.</text>
</comment>
<dbReference type="FunFam" id="1.10.420.10:FF:000004">
    <property type="entry name" value="Catalase-peroxidase"/>
    <property type="match status" value="1"/>
</dbReference>
<evidence type="ECO:0000256" key="9">
    <source>
        <dbReference type="ARBA" id="ARBA00074141"/>
    </source>
</evidence>
<evidence type="ECO:0000256" key="1">
    <source>
        <dbReference type="ARBA" id="ARBA00022559"/>
    </source>
</evidence>
<dbReference type="GO" id="GO:0004096">
    <property type="term" value="F:catalase activity"/>
    <property type="evidence" value="ECO:0007669"/>
    <property type="project" value="UniProtKB-UniRule"/>
</dbReference>
<dbReference type="FunFam" id="1.10.520.10:FF:000002">
    <property type="entry name" value="Catalase-peroxidase"/>
    <property type="match status" value="1"/>
</dbReference>
<evidence type="ECO:0000256" key="6">
    <source>
        <dbReference type="ARBA" id="ARBA00023324"/>
    </source>
</evidence>
<dbReference type="PRINTS" id="PR00460">
    <property type="entry name" value="BPEROXIDASE"/>
</dbReference>
<dbReference type="PANTHER" id="PTHR30555">
    <property type="entry name" value="HYDROPEROXIDASE I, BIFUNCTIONAL CATALASE-PEROXIDASE"/>
    <property type="match status" value="1"/>
</dbReference>
<dbReference type="EC" id="1.11.1.21" evidence="10 11"/>
<protein>
    <recommendedName>
        <fullName evidence="9 10">Catalase-peroxidase</fullName>
        <shortName evidence="10">CP</shortName>
        <ecNumber evidence="10 11">1.11.1.21</ecNumber>
    </recommendedName>
    <alternativeName>
        <fullName evidence="10">Peroxidase/catalase</fullName>
    </alternativeName>
</protein>
<keyword evidence="4 10" id="KW-0560">Oxidoreductase</keyword>
<dbReference type="PROSITE" id="PS00435">
    <property type="entry name" value="PEROXIDASE_1"/>
    <property type="match status" value="1"/>
</dbReference>
<dbReference type="Gene3D" id="1.10.520.10">
    <property type="match status" value="2"/>
</dbReference>
<dbReference type="CDD" id="cd00649">
    <property type="entry name" value="catalase_peroxidase_1"/>
    <property type="match status" value="1"/>
</dbReference>
<keyword evidence="6 10" id="KW-0376">Hydrogen peroxide</keyword>
<keyword evidence="1 10" id="KW-0575">Peroxidase</keyword>
<dbReference type="RefSeq" id="WP_304364252.1">
    <property type="nucleotide sequence ID" value="NZ_VOTZ01000028.1"/>
</dbReference>
<sequence>MTDDNKSPAMGMGNPMVSGKGRTIQDWWPNQLNLKLLHQHSEKSNPMGRDFNYRKEFETLDLKAVKSDLKSLMTDSKEWWPADFGHYGPFMIRMAWHSAGTYRMGDGRGGAGSAQQRFPPLSSWPDNVNLDKARRLLWPIKQKYGRKISWADLMILAGNVALESMGFTTFGYGGGREDAWEPEEEVYWGSEEEWLGDKRYSGDRDLENPLAAVQMGLIYVNPEGPDGNPDPIAAATDIRETFARMGMNDEETVALIAGGHSFGKCHGAGPADHVGPEPEAAPIEEQGLGWKSSFGTGKGGDTISSGLEVTWTNTPTKWSSNFLRILFAHEWELTKSPAGAHQWKPKGDGGAGTVPDAHDPSKRHAPSMLTTDLSLRFDPAYEKISRRFLENPTLFTDAFSRAWFKLTHRDMGPRSRYLGSEVPKEDLIWQDPIPAVDHKLIDANDIASLKEKILASGLSVPELVATAWASASTFRGSDKRGGANGARIRLAPQKDWEVNEPARLAKVLKTLTDIQAAFNSAQKGGKKVSLADLIVLAGCAGVEKAAQNAGYTVTVPFSPGRTDASQEQTDVESFAVLEPKADGFRNYQKTRYAVSAEEMLVDRAQLLTLTAPEMAVLVGGMRVLNTNYGETSHGVFTTKPEALTNDFFVNLLDMRTEWKPIQGEADLFEGRDRKTGELRWTGTRVDLIFGSNAQLRALAELYASADAGEKFVHDFVAAWAKVMDLDRFDLA</sequence>
<dbReference type="EMBL" id="VOTZ01000028">
    <property type="protein sequence ID" value="MCQ1539402.1"/>
    <property type="molecule type" value="Genomic_DNA"/>
</dbReference>
<feature type="site" description="Transition state stabilizer" evidence="10">
    <location>
        <position position="93"/>
    </location>
</feature>
<dbReference type="NCBIfam" id="TIGR00198">
    <property type="entry name" value="cat_per_HPI"/>
    <property type="match status" value="1"/>
</dbReference>
<dbReference type="PRINTS" id="PR00458">
    <property type="entry name" value="PEROXIDASE"/>
</dbReference>
<keyword evidence="3 10" id="KW-0479">Metal-binding</keyword>
<comment type="caution">
    <text evidence="14">The sequence shown here is derived from an EMBL/GenBank/DDBJ whole genome shotgun (WGS) entry which is preliminary data.</text>
</comment>
<evidence type="ECO:0000256" key="4">
    <source>
        <dbReference type="ARBA" id="ARBA00023002"/>
    </source>
</evidence>
<evidence type="ECO:0000256" key="5">
    <source>
        <dbReference type="ARBA" id="ARBA00023004"/>
    </source>
</evidence>
<dbReference type="FunFam" id="1.10.520.10:FF:000004">
    <property type="entry name" value="Catalase-peroxidase"/>
    <property type="match status" value="1"/>
</dbReference>
<dbReference type="FunFam" id="1.10.420.10:FF:000002">
    <property type="entry name" value="Catalase-peroxidase"/>
    <property type="match status" value="1"/>
</dbReference>
<dbReference type="NCBIfam" id="NF011635">
    <property type="entry name" value="PRK15061.1"/>
    <property type="match status" value="1"/>
</dbReference>
<keyword evidence="2 10" id="KW-0349">Heme</keyword>
<gene>
    <name evidence="10 14" type="primary">katG</name>
    <name evidence="14" type="ORF">FTO68_10470</name>
</gene>
<feature type="binding site" description="axial binding residue" evidence="10">
    <location>
        <position position="260"/>
    </location>
    <ligand>
        <name>heme b</name>
        <dbReference type="ChEBI" id="CHEBI:60344"/>
    </ligand>
    <ligandPart>
        <name>Fe</name>
        <dbReference type="ChEBI" id="CHEBI:18248"/>
    </ligandPart>
</feature>
<comment type="similarity">
    <text evidence="10 11">Belongs to the peroxidase family. Peroxidase/catalase subfamily.</text>
</comment>
<dbReference type="PROSITE" id="PS00436">
    <property type="entry name" value="PEROXIDASE_2"/>
    <property type="match status" value="1"/>
</dbReference>
<dbReference type="CDD" id="cd08200">
    <property type="entry name" value="catalase_peroxidase_2"/>
    <property type="match status" value="1"/>
</dbReference>
<feature type="active site" description="Proton acceptor" evidence="10">
    <location>
        <position position="97"/>
    </location>
</feature>
<dbReference type="PANTHER" id="PTHR30555:SF0">
    <property type="entry name" value="CATALASE-PEROXIDASE"/>
    <property type="match status" value="1"/>
</dbReference>
<evidence type="ECO:0000256" key="11">
    <source>
        <dbReference type="RuleBase" id="RU003451"/>
    </source>
</evidence>
<evidence type="ECO:0000256" key="7">
    <source>
        <dbReference type="ARBA" id="ARBA00049145"/>
    </source>
</evidence>
<comment type="cofactor">
    <cofactor evidence="10">
        <name>heme b</name>
        <dbReference type="ChEBI" id="CHEBI:60344"/>
    </cofactor>
    <text evidence="10">Binds 1 heme b (iron(II)-protoporphyrin IX) group per dimer.</text>
</comment>
<evidence type="ECO:0000313" key="15">
    <source>
        <dbReference type="Proteomes" id="UP001524383"/>
    </source>
</evidence>
<evidence type="ECO:0000259" key="13">
    <source>
        <dbReference type="PROSITE" id="PS50873"/>
    </source>
</evidence>
<evidence type="ECO:0000256" key="10">
    <source>
        <dbReference type="HAMAP-Rule" id="MF_01961"/>
    </source>
</evidence>